<reference evidence="11" key="1">
    <citation type="journal article" date="2021" name="Proc. Natl. Acad. Sci. U.S.A.">
        <title>A Catalog of Tens of Thousands of Viruses from Human Metagenomes Reveals Hidden Associations with Chronic Diseases.</title>
        <authorList>
            <person name="Tisza M.J."/>
            <person name="Buck C.B."/>
        </authorList>
    </citation>
    <scope>NUCLEOTIDE SEQUENCE</scope>
    <source>
        <strain evidence="11">Ct7Qv4</strain>
    </source>
</reference>
<evidence type="ECO:0000256" key="9">
    <source>
        <dbReference type="ARBA" id="ARBA00023219"/>
    </source>
</evidence>
<comment type="subcellular location">
    <subcellularLocation>
        <location evidence="2">Virion</location>
    </subcellularLocation>
</comment>
<evidence type="ECO:0000256" key="1">
    <source>
        <dbReference type="ARBA" id="ARBA00003421"/>
    </source>
</evidence>
<dbReference type="GO" id="GO:0044423">
    <property type="term" value="C:virion component"/>
    <property type="evidence" value="ECO:0007669"/>
    <property type="project" value="UniProtKB-KW"/>
</dbReference>
<evidence type="ECO:0000256" key="10">
    <source>
        <dbReference type="ARBA" id="ARBA00023296"/>
    </source>
</evidence>
<keyword evidence="6" id="KW-0946">Virion</keyword>
<evidence type="ECO:0000256" key="8">
    <source>
        <dbReference type="ARBA" id="ARBA00023009"/>
    </source>
</evidence>
<keyword evidence="9" id="KW-0231">Viral genome packaging</keyword>
<keyword evidence="5" id="KW-1188">Viral release from host cell</keyword>
<evidence type="ECO:0000313" key="11">
    <source>
        <dbReference type="EMBL" id="DAF52308.1"/>
    </source>
</evidence>
<evidence type="ECO:0000256" key="6">
    <source>
        <dbReference type="ARBA" id="ARBA00022844"/>
    </source>
</evidence>
<name>A0A8S5SML5_9CAUD</name>
<evidence type="ECO:0000256" key="2">
    <source>
        <dbReference type="ARBA" id="ARBA00004328"/>
    </source>
</evidence>
<evidence type="ECO:0000256" key="7">
    <source>
        <dbReference type="ARBA" id="ARBA00022950"/>
    </source>
</evidence>
<dbReference type="EMBL" id="BK032632">
    <property type="protein sequence ID" value="DAF52308.1"/>
    <property type="molecule type" value="Genomic_DNA"/>
</dbReference>
<dbReference type="GO" id="GO:0099002">
    <property type="term" value="P:symbiont genome ejection through host cell envelope, short tail mechanism"/>
    <property type="evidence" value="ECO:0007669"/>
    <property type="project" value="UniProtKB-KW"/>
</dbReference>
<proteinExistence type="predicted"/>
<organism evidence="11">
    <name type="scientific">Siphoviridae sp. ct7Qv4</name>
    <dbReference type="NCBI Taxonomy" id="2827786"/>
    <lineage>
        <taxon>Viruses</taxon>
        <taxon>Duplodnaviria</taxon>
        <taxon>Heunggongvirae</taxon>
        <taxon>Uroviricota</taxon>
        <taxon>Caudoviricetes</taxon>
    </lineage>
</organism>
<sequence length="523" mass="59668">MKKTTKQIIKDCGKAYEKKGKWDGLYEEVFEYMMPARDVSKTQGADVHNDIYSSIGEQTADRFVDRVQNILTPVTVDWIKLEAGYFIKQQQEGNVTEVNKNLDKIAEICNVFKNTSNFDVVMTEFYYDLIAGTACLLLLEGTQENPLRFISVPIKELAIAEGIFGEVGEVYRKFKMKSELIKRQWPSAKFEEEEDKGERQLIESTYYDYDDKVWRYTVILQEGEKIIVEKEYLANPFIILRWTKCSGEVYGRGLGLKSIKDVQTLNKIIEYSLRALAFTIPCFIAQQDASFDPDDFILKPGAINMVPSTATNNPSITQLPVNVTHDIQAYQTERMEMNIKRNMMDSTIPNDPRRDLTATEIAERAAELKAVLSNSFGRIMTELMYPLIRRIVEVLQKFGYIQRDIDVRDFNGFGYTIVVNTQLANQQSMTEVQNTINALSLLMQFDPQGLFAMKCVDMNKLIPFMLEKMGVPKSYINSPEQITALQQQEAQNLTDAQDAEAERQIAVSNAIEKGKADAKVKLG</sequence>
<dbReference type="InterPro" id="IPR020991">
    <property type="entry name" value="Connector_podovirus"/>
</dbReference>
<keyword evidence="4" id="KW-1162">Viral penetration into host cytoplasm</keyword>
<dbReference type="Pfam" id="PF12236">
    <property type="entry name" value="Head-tail_con"/>
    <property type="match status" value="1"/>
</dbReference>
<accession>A0A8S5SML5</accession>
<keyword evidence="7" id="KW-0118">Viral capsid assembly</keyword>
<keyword evidence="8" id="KW-1171">Viral genome ejection through host cell envelope</keyword>
<evidence type="ECO:0000256" key="4">
    <source>
        <dbReference type="ARBA" id="ARBA00022595"/>
    </source>
</evidence>
<keyword evidence="3" id="KW-1244">Viral short tail ejection system</keyword>
<evidence type="ECO:0000256" key="5">
    <source>
        <dbReference type="ARBA" id="ARBA00022612"/>
    </source>
</evidence>
<comment type="function">
    <text evidence="1">Forms the portal vertex of the capsid. This portal plays critical roles in head assembly, genome packaging, neck/tail attachment, and genome ejection. The portal protein multimerizes as a single ring-shaped homododecamer arranged around a central channel.</text>
</comment>
<evidence type="ECO:0000256" key="3">
    <source>
        <dbReference type="ARBA" id="ARBA00022470"/>
    </source>
</evidence>
<protein>
    <submittedName>
        <fullName evidence="11">Head to tail connecting protein</fullName>
    </submittedName>
</protein>
<keyword evidence="10" id="KW-1160">Virus entry into host cell</keyword>